<reference evidence="2" key="1">
    <citation type="journal article" date="2023" name="Nat. Plants">
        <title>Single-cell RNA sequencing provides a high-resolution roadmap for understanding the multicellular compartmentation of specialized metabolism.</title>
        <authorList>
            <person name="Sun S."/>
            <person name="Shen X."/>
            <person name="Li Y."/>
            <person name="Li Y."/>
            <person name="Wang S."/>
            <person name="Li R."/>
            <person name="Zhang H."/>
            <person name="Shen G."/>
            <person name="Guo B."/>
            <person name="Wei J."/>
            <person name="Xu J."/>
            <person name="St-Pierre B."/>
            <person name="Chen S."/>
            <person name="Sun C."/>
        </authorList>
    </citation>
    <scope>NUCLEOTIDE SEQUENCE [LARGE SCALE GENOMIC DNA]</scope>
</reference>
<protein>
    <submittedName>
        <fullName evidence="1">Uncharacterized protein</fullName>
    </submittedName>
</protein>
<dbReference type="Proteomes" id="UP001060085">
    <property type="component" value="Linkage Group LG04"/>
</dbReference>
<evidence type="ECO:0000313" key="2">
    <source>
        <dbReference type="Proteomes" id="UP001060085"/>
    </source>
</evidence>
<comment type="caution">
    <text evidence="1">The sequence shown here is derived from an EMBL/GenBank/DDBJ whole genome shotgun (WGS) entry which is preliminary data.</text>
</comment>
<accession>A0ACC0B1N6</accession>
<dbReference type="EMBL" id="CM044704">
    <property type="protein sequence ID" value="KAI5666546.1"/>
    <property type="molecule type" value="Genomic_DNA"/>
</dbReference>
<keyword evidence="2" id="KW-1185">Reference proteome</keyword>
<organism evidence="1 2">
    <name type="scientific">Catharanthus roseus</name>
    <name type="common">Madagascar periwinkle</name>
    <name type="synonym">Vinca rosea</name>
    <dbReference type="NCBI Taxonomy" id="4058"/>
    <lineage>
        <taxon>Eukaryota</taxon>
        <taxon>Viridiplantae</taxon>
        <taxon>Streptophyta</taxon>
        <taxon>Embryophyta</taxon>
        <taxon>Tracheophyta</taxon>
        <taxon>Spermatophyta</taxon>
        <taxon>Magnoliopsida</taxon>
        <taxon>eudicotyledons</taxon>
        <taxon>Gunneridae</taxon>
        <taxon>Pentapetalae</taxon>
        <taxon>asterids</taxon>
        <taxon>lamiids</taxon>
        <taxon>Gentianales</taxon>
        <taxon>Apocynaceae</taxon>
        <taxon>Rauvolfioideae</taxon>
        <taxon>Vinceae</taxon>
        <taxon>Catharanthinae</taxon>
        <taxon>Catharanthus</taxon>
    </lineage>
</organism>
<sequence>MRSRIVSLKQIATETLTLKINNTCLMISTPYQPDLCSCCLVNTSEFLRPRCTCAWTSSIYIASQSLRIKCKKIKKIKDNKKYTEGRNKLKSNVVTRWSFLCHSPSQNPEIFILHESFMFGNIAKKKKNEKKRRKEVEEQEKKRRKAKRRNSGEEGGREEAATDFWRTRK</sequence>
<name>A0ACC0B1N6_CATRO</name>
<evidence type="ECO:0000313" key="1">
    <source>
        <dbReference type="EMBL" id="KAI5666546.1"/>
    </source>
</evidence>
<gene>
    <name evidence="1" type="ORF">M9H77_16399</name>
</gene>
<proteinExistence type="predicted"/>